<reference evidence="2" key="1">
    <citation type="submission" date="2023-06" db="EMBL/GenBank/DDBJ databases">
        <authorList>
            <consortium name="Lawrence Berkeley National Laboratory"/>
            <person name="Ahrendt S."/>
            <person name="Sahu N."/>
            <person name="Indic B."/>
            <person name="Wong-Bajracharya J."/>
            <person name="Merenyi Z."/>
            <person name="Ke H.-M."/>
            <person name="Monk M."/>
            <person name="Kocsube S."/>
            <person name="Drula E."/>
            <person name="Lipzen A."/>
            <person name="Balint B."/>
            <person name="Henrissat B."/>
            <person name="Andreopoulos B."/>
            <person name="Martin F.M."/>
            <person name="Harder C.B."/>
            <person name="Rigling D."/>
            <person name="Ford K.L."/>
            <person name="Foster G.D."/>
            <person name="Pangilinan J."/>
            <person name="Papanicolaou A."/>
            <person name="Barry K."/>
            <person name="LaButti K."/>
            <person name="Viragh M."/>
            <person name="Koriabine M."/>
            <person name="Yan M."/>
            <person name="Riley R."/>
            <person name="Champramary S."/>
            <person name="Plett K.L."/>
            <person name="Tsai I.J."/>
            <person name="Slot J."/>
            <person name="Sipos G."/>
            <person name="Plett J."/>
            <person name="Nagy L.G."/>
            <person name="Grigoriev I.V."/>
        </authorList>
    </citation>
    <scope>NUCLEOTIDE SEQUENCE</scope>
    <source>
        <strain evidence="2">HWK02</strain>
    </source>
</reference>
<dbReference type="EMBL" id="JAUEPU010000033">
    <property type="protein sequence ID" value="KAK0491867.1"/>
    <property type="molecule type" value="Genomic_DNA"/>
</dbReference>
<organism evidence="2 3">
    <name type="scientific">Armillaria luteobubalina</name>
    <dbReference type="NCBI Taxonomy" id="153913"/>
    <lineage>
        <taxon>Eukaryota</taxon>
        <taxon>Fungi</taxon>
        <taxon>Dikarya</taxon>
        <taxon>Basidiomycota</taxon>
        <taxon>Agaricomycotina</taxon>
        <taxon>Agaricomycetes</taxon>
        <taxon>Agaricomycetidae</taxon>
        <taxon>Agaricales</taxon>
        <taxon>Marasmiineae</taxon>
        <taxon>Physalacriaceae</taxon>
        <taxon>Armillaria</taxon>
    </lineage>
</organism>
<comment type="caution">
    <text evidence="2">The sequence shown here is derived from an EMBL/GenBank/DDBJ whole genome shotgun (WGS) entry which is preliminary data.</text>
</comment>
<evidence type="ECO:0000313" key="3">
    <source>
        <dbReference type="Proteomes" id="UP001175228"/>
    </source>
</evidence>
<evidence type="ECO:0000256" key="1">
    <source>
        <dbReference type="SAM" id="MobiDB-lite"/>
    </source>
</evidence>
<gene>
    <name evidence="2" type="ORF">EDD18DRAFT_1109607</name>
</gene>
<sequence length="222" mass="24760">MLPAVVVALDTVENRSKHSHREGNKIGIWLPSESSLVDAQMEQFPPRDGPKSLYNHLYNVLAGNFFYSLPAIAPSSRKNPRRSFFFVLPMMDNRKSLTIFLASTLDVWSHFLSVHFHRYRARPGVTSTSRAPRAVRQSPSTRSLSRVEPKAHATVTMAGDITFAKISISRGAQRIFFVTAAGPLFTTDSDLSREQDINSIFWRVEKPGSKSVIDTIVPTTGA</sequence>
<feature type="region of interest" description="Disordered" evidence="1">
    <location>
        <begin position="127"/>
        <end position="146"/>
    </location>
</feature>
<evidence type="ECO:0000313" key="2">
    <source>
        <dbReference type="EMBL" id="KAK0491867.1"/>
    </source>
</evidence>
<keyword evidence="3" id="KW-1185">Reference proteome</keyword>
<dbReference type="AlphaFoldDB" id="A0AA39PWI4"/>
<name>A0AA39PWI4_9AGAR</name>
<dbReference type="Proteomes" id="UP001175228">
    <property type="component" value="Unassembled WGS sequence"/>
</dbReference>
<proteinExistence type="predicted"/>
<accession>A0AA39PWI4</accession>
<protein>
    <submittedName>
        <fullName evidence="2">Uncharacterized protein</fullName>
    </submittedName>
</protein>